<accession>A0A0G0DVD2</accession>
<evidence type="ECO:0000256" key="2">
    <source>
        <dbReference type="SAM" id="MobiDB-lite"/>
    </source>
</evidence>
<protein>
    <submittedName>
        <fullName evidence="3">Uncharacterized protein</fullName>
    </submittedName>
</protein>
<dbReference type="Gene3D" id="1.25.40.10">
    <property type="entry name" value="Tetratricopeptide repeat domain"/>
    <property type="match status" value="1"/>
</dbReference>
<proteinExistence type="predicted"/>
<dbReference type="InterPro" id="IPR011990">
    <property type="entry name" value="TPR-like_helical_dom_sf"/>
</dbReference>
<dbReference type="PROSITE" id="PS50005">
    <property type="entry name" value="TPR"/>
    <property type="match status" value="1"/>
</dbReference>
<reference evidence="3 4" key="1">
    <citation type="journal article" date="2015" name="Nature">
        <title>rRNA introns, odd ribosomes, and small enigmatic genomes across a large radiation of phyla.</title>
        <authorList>
            <person name="Brown C.T."/>
            <person name="Hug L.A."/>
            <person name="Thomas B.C."/>
            <person name="Sharon I."/>
            <person name="Castelle C.J."/>
            <person name="Singh A."/>
            <person name="Wilkins M.J."/>
            <person name="Williams K.H."/>
            <person name="Banfield J.F."/>
        </authorList>
    </citation>
    <scope>NUCLEOTIDE SEQUENCE [LARGE SCALE GENOMIC DNA]</scope>
</reference>
<keyword evidence="1" id="KW-0802">TPR repeat</keyword>
<sequence length="262" mass="30004">MDRNLNKETSAIDAAINADWSKAISLNKEIIKEDKKNVDAHLRLGFAYLQDGKIQLAKTYYKKALKLQPSNYIVSENLERIRIFESKKIKQVKYINLDPYLFLDIPGKTKTVTLVNCGQKAILAKLAIGQSLFLTVKKRRVEVRTQDKEYIGCLPDDISKRLTIFVKAGSTFSCFVKEAALKQTIIFLREEKKGKKVSKYASFPINISANLHNLASGDEVEAREEEFEDLTDNDLEKLAETLNEEKEYLPYQSEDKEDEPEE</sequence>
<dbReference type="SUPFAM" id="SSF48452">
    <property type="entry name" value="TPR-like"/>
    <property type="match status" value="1"/>
</dbReference>
<name>A0A0G0DVD2_9BACT</name>
<evidence type="ECO:0000313" key="4">
    <source>
        <dbReference type="Proteomes" id="UP000034127"/>
    </source>
</evidence>
<dbReference type="AlphaFoldDB" id="A0A0G0DVD2"/>
<dbReference type="InterPro" id="IPR019734">
    <property type="entry name" value="TPR_rpt"/>
</dbReference>
<feature type="region of interest" description="Disordered" evidence="2">
    <location>
        <begin position="243"/>
        <end position="262"/>
    </location>
</feature>
<gene>
    <name evidence="3" type="ORF">UR63_C0025G0012</name>
</gene>
<dbReference type="PROSITE" id="PS50293">
    <property type="entry name" value="TPR_REGION"/>
    <property type="match status" value="1"/>
</dbReference>
<feature type="repeat" description="TPR" evidence="1">
    <location>
        <begin position="38"/>
        <end position="71"/>
    </location>
</feature>
<dbReference type="EMBL" id="LBPX01000025">
    <property type="protein sequence ID" value="KKP67005.1"/>
    <property type="molecule type" value="Genomic_DNA"/>
</dbReference>
<evidence type="ECO:0000256" key="1">
    <source>
        <dbReference type="PROSITE-ProRule" id="PRU00339"/>
    </source>
</evidence>
<dbReference type="Pfam" id="PF00515">
    <property type="entry name" value="TPR_1"/>
    <property type="match status" value="1"/>
</dbReference>
<organism evidence="3 4">
    <name type="scientific">Candidatus Roizmanbacteria bacterium GW2011_GWC2_35_12</name>
    <dbReference type="NCBI Taxonomy" id="1618485"/>
    <lineage>
        <taxon>Bacteria</taxon>
        <taxon>Candidatus Roizmaniibacteriota</taxon>
    </lineage>
</organism>
<dbReference type="Proteomes" id="UP000034127">
    <property type="component" value="Unassembled WGS sequence"/>
</dbReference>
<dbReference type="SMART" id="SM00028">
    <property type="entry name" value="TPR"/>
    <property type="match status" value="1"/>
</dbReference>
<comment type="caution">
    <text evidence="3">The sequence shown here is derived from an EMBL/GenBank/DDBJ whole genome shotgun (WGS) entry which is preliminary data.</text>
</comment>
<evidence type="ECO:0000313" key="3">
    <source>
        <dbReference type="EMBL" id="KKP67005.1"/>
    </source>
</evidence>